<organism evidence="8 9">
    <name type="scientific">Melanomma pulvis-pyrius CBS 109.77</name>
    <dbReference type="NCBI Taxonomy" id="1314802"/>
    <lineage>
        <taxon>Eukaryota</taxon>
        <taxon>Fungi</taxon>
        <taxon>Dikarya</taxon>
        <taxon>Ascomycota</taxon>
        <taxon>Pezizomycotina</taxon>
        <taxon>Dothideomycetes</taxon>
        <taxon>Pleosporomycetidae</taxon>
        <taxon>Pleosporales</taxon>
        <taxon>Melanommataceae</taxon>
        <taxon>Melanomma</taxon>
    </lineage>
</organism>
<dbReference type="GO" id="GO:0015031">
    <property type="term" value="P:protein transport"/>
    <property type="evidence" value="ECO:0007669"/>
    <property type="project" value="UniProtKB-KW"/>
</dbReference>
<dbReference type="Pfam" id="PF16206">
    <property type="entry name" value="Mon2_C"/>
    <property type="match status" value="1"/>
</dbReference>
<dbReference type="InterPro" id="IPR032817">
    <property type="entry name" value="Mon2_C"/>
</dbReference>
<dbReference type="InterPro" id="IPR032629">
    <property type="entry name" value="DCB_dom"/>
</dbReference>
<evidence type="ECO:0000256" key="1">
    <source>
        <dbReference type="ARBA" id="ARBA00008144"/>
    </source>
</evidence>
<sequence length="1690" mass="185076">MTAQILAAELGNLIQDSKRKNTELRTAAEKALQDLKSLPVTSETQLTADLSRRPHFISPFLIACSTHNAKFASTGVSCLQRLSVARGLPRERLTEVLEALKDSISMSHDVQLKILQALPSLLQNYPTEIRGELLSTALQICSALQNAKNFAVSNTAAATLQQLVIFVFDKVVSEDEKALEIPTVAEVDSDGDSTSVRPAAHDAYKVFNDLNLLVTGEKPAFIRFSSIPSTSTLELIEAILSNHGQIMSTHAEQAQILRTLLMPMIIRSLSDRLSFPITLRIIRILNLLIRNHLAIMPSECEIALGLLNHMLDPEASPLWKRALCLEVYRGIYSDPRLVLDIYGQFDEQEGKRCILGDNLAAFVRLATEKPALIGLGQQSTVPIGRGDGKDAASEQAAAEAGALAGVIGGPVSESNTAGHSTGISTQWSSLKTPCMEHLDKTEPPALPETYVYSLVLTCITNISESLAKFVLPLTVHHENRSRKKSRTEEMSKADADAPSPTSGLSRSQSYRKKTIPVNPLTLTEHSAHPFIETTSALVTECWPAVLATCSTFLNAALDADFYRALVRSIQKFTQVAGLLRLSTPRDAFLTTLGKAAVPPSLLLSGIVSPKTPTPENPGVFSNAKGLLSVDSLVSQASSMSLDKNRRPSHEVSMPALGPRNLLCLRALLNLAIALGPTLQSAWSIIFETLQVADLVMAMSNQNSARTPGPTRNRADSDLSTEKVEAETSAVQAAARRLFESTVDFPNEAFVELLQALCTLLNTGSAPESGQRTPTNSGRPQILHQRRMGSVSGISLSTESNARDSAFALNKIGELAALNEGRLSLYAPSESGWDVFVTALVRFSADDRKTSSTRLLAADIISRTVKEIAELSMSDEERIETQTRILSALQTQIEALHHNDSNSDDSYNDTDIRIHQIALEALKDVIEQCGESLVAGWGSVFDSLLSVFASRDLPFENEEQLNDAPNGQANGSLQSVAVISRQLARSAFGTVQLVCSDFLAAVPDTSLSTLLELLLRFCCQEEDLNMSLTTITFFWNVSDFLHSRSNLSLLPSILGSVRQQDEVRHTVQSHSKEGTIPALWLQVLMNLSTVTTDNRAELRNSAVQTVQRIFENYVDRLSSEAWMLCLRTVLYGMVESNLAVQNSIRGESRRSADDLVAWNETTKTMLGSISILISLYMEKVEDSSRLGEAWSDLLVYFQQYFLCGSHALGSSVFTTMTSVLSRIDDPQQLGTSPLLKTASVWKGYFSHSDTWREGTEENQEAFVAYAKAFKSIYRLSQKSLDPDLPSMLANLEACIIDSDEVAYSSDVDHMTPLQAQVMECLSTVRSESAGLPSFLIQLLGRFSVLPYTSLEANPEKRGPTFIALSKASMGLLQSITIKHIMEVDIYTSGAFLSALGSLVKPIQEKYVWQREGKPPTIWQKATTTALAILEPGLAHIESHDLKGEAVKGIWIQVVRIASGITRAQISPDTPLTSVGKDEAFDMEAFTKLRDMITISLGSPMVPDTLRRAYTRNLFETSIIHEAVAGEIPNLATAPLEDLYKVRFGHTNSVEPTLRVDMAYVCLSELISLVSVHDSSPARVKLAQAAAPYLILRAALPLRGYIADHPLRGRMPAPESQRRELLYVLAQLRRLKSEPLAIPDAPGVQSTYKKHLHRMYPLLVQATKVARNDGEVFAHLTGLTEMVGDEFGLEDE</sequence>
<feature type="compositionally biased region" description="Basic and acidic residues" evidence="4">
    <location>
        <begin position="486"/>
        <end position="495"/>
    </location>
</feature>
<feature type="domain" description="Mon2/Sec7/BIG1-like HUS" evidence="5">
    <location>
        <begin position="200"/>
        <end position="352"/>
    </location>
</feature>
<gene>
    <name evidence="8" type="ORF">K505DRAFT_373415</name>
</gene>
<proteinExistence type="inferred from homology"/>
<dbReference type="EMBL" id="MU001838">
    <property type="protein sequence ID" value="KAF2796164.1"/>
    <property type="molecule type" value="Genomic_DNA"/>
</dbReference>
<dbReference type="OrthoDB" id="294853at2759"/>
<feature type="region of interest" description="Disordered" evidence="4">
    <location>
        <begin position="701"/>
        <end position="722"/>
    </location>
</feature>
<protein>
    <recommendedName>
        <fullName evidence="10">Endosomal peripheral membrane protein-like protein</fullName>
    </recommendedName>
</protein>
<name>A0A6A6XIZ5_9PLEO</name>
<feature type="domain" description="Mon2 C-terminal" evidence="6">
    <location>
        <begin position="996"/>
        <end position="1138"/>
    </location>
</feature>
<evidence type="ECO:0000256" key="4">
    <source>
        <dbReference type="SAM" id="MobiDB-lite"/>
    </source>
</evidence>
<reference evidence="8" key="1">
    <citation type="journal article" date="2020" name="Stud. Mycol.">
        <title>101 Dothideomycetes genomes: a test case for predicting lifestyles and emergence of pathogens.</title>
        <authorList>
            <person name="Haridas S."/>
            <person name="Albert R."/>
            <person name="Binder M."/>
            <person name="Bloem J."/>
            <person name="Labutti K."/>
            <person name="Salamov A."/>
            <person name="Andreopoulos B."/>
            <person name="Baker S."/>
            <person name="Barry K."/>
            <person name="Bills G."/>
            <person name="Bluhm B."/>
            <person name="Cannon C."/>
            <person name="Castanera R."/>
            <person name="Culley D."/>
            <person name="Daum C."/>
            <person name="Ezra D."/>
            <person name="Gonzalez J."/>
            <person name="Henrissat B."/>
            <person name="Kuo A."/>
            <person name="Liang C."/>
            <person name="Lipzen A."/>
            <person name="Lutzoni F."/>
            <person name="Magnuson J."/>
            <person name="Mondo S."/>
            <person name="Nolan M."/>
            <person name="Ohm R."/>
            <person name="Pangilinan J."/>
            <person name="Park H.-J."/>
            <person name="Ramirez L."/>
            <person name="Alfaro M."/>
            <person name="Sun H."/>
            <person name="Tritt A."/>
            <person name="Yoshinaga Y."/>
            <person name="Zwiers L.-H."/>
            <person name="Turgeon B."/>
            <person name="Goodwin S."/>
            <person name="Spatafora J."/>
            <person name="Crous P."/>
            <person name="Grigoriev I."/>
        </authorList>
    </citation>
    <scope>NUCLEOTIDE SEQUENCE</scope>
    <source>
        <strain evidence="8">CBS 109.77</strain>
    </source>
</reference>
<evidence type="ECO:0000256" key="2">
    <source>
        <dbReference type="ARBA" id="ARBA00022448"/>
    </source>
</evidence>
<keyword evidence="2" id="KW-0813">Transport</keyword>
<feature type="region of interest" description="Disordered" evidence="4">
    <location>
        <begin position="477"/>
        <end position="510"/>
    </location>
</feature>
<feature type="domain" description="Mon2/Sec7/BIG1-like dimerisation and cyclophilin-binding" evidence="7">
    <location>
        <begin position="4"/>
        <end position="175"/>
    </location>
</feature>
<evidence type="ECO:0008006" key="10">
    <source>
        <dbReference type="Google" id="ProtNLM"/>
    </source>
</evidence>
<evidence type="ECO:0000259" key="6">
    <source>
        <dbReference type="Pfam" id="PF16206"/>
    </source>
</evidence>
<dbReference type="InterPro" id="IPR016024">
    <property type="entry name" value="ARM-type_fold"/>
</dbReference>
<dbReference type="Pfam" id="PF12783">
    <property type="entry name" value="Sec7-like_HUS"/>
    <property type="match status" value="1"/>
</dbReference>
<feature type="compositionally biased region" description="Basic and acidic residues" evidence="4">
    <location>
        <begin position="712"/>
        <end position="722"/>
    </location>
</feature>
<dbReference type="Proteomes" id="UP000799757">
    <property type="component" value="Unassembled WGS sequence"/>
</dbReference>
<evidence type="ECO:0000256" key="3">
    <source>
        <dbReference type="ARBA" id="ARBA00022927"/>
    </source>
</evidence>
<dbReference type="SUPFAM" id="SSF48371">
    <property type="entry name" value="ARM repeat"/>
    <property type="match status" value="2"/>
</dbReference>
<keyword evidence="3" id="KW-0653">Protein transport</keyword>
<feature type="compositionally biased region" description="Polar residues" evidence="4">
    <location>
        <begin position="499"/>
        <end position="508"/>
    </location>
</feature>
<dbReference type="GO" id="GO:0005794">
    <property type="term" value="C:Golgi apparatus"/>
    <property type="evidence" value="ECO:0007669"/>
    <property type="project" value="UniProtKB-ARBA"/>
</dbReference>
<evidence type="ECO:0000313" key="9">
    <source>
        <dbReference type="Proteomes" id="UP000799757"/>
    </source>
</evidence>
<accession>A0A6A6XIZ5</accession>
<dbReference type="PANTHER" id="PTHR10663:SF333">
    <property type="entry name" value="PROTEIN MON2 HOMOLOG"/>
    <property type="match status" value="1"/>
</dbReference>
<evidence type="ECO:0000259" key="7">
    <source>
        <dbReference type="Pfam" id="PF16213"/>
    </source>
</evidence>
<keyword evidence="9" id="KW-1185">Reference proteome</keyword>
<dbReference type="Pfam" id="PF16213">
    <property type="entry name" value="DCB"/>
    <property type="match status" value="1"/>
</dbReference>
<evidence type="ECO:0000313" key="8">
    <source>
        <dbReference type="EMBL" id="KAF2796164.1"/>
    </source>
</evidence>
<evidence type="ECO:0000259" key="5">
    <source>
        <dbReference type="Pfam" id="PF12783"/>
    </source>
</evidence>
<dbReference type="PANTHER" id="PTHR10663">
    <property type="entry name" value="GUANYL-NUCLEOTIDE EXCHANGE FACTOR"/>
    <property type="match status" value="1"/>
</dbReference>
<dbReference type="InterPro" id="IPR032691">
    <property type="entry name" value="Mon2/Sec7/BIG1-like_HUS"/>
</dbReference>
<comment type="similarity">
    <text evidence="1">Belongs to the MON2 family.</text>
</comment>